<keyword evidence="1" id="KW-0732">Signal</keyword>
<dbReference type="AlphaFoldDB" id="A0A2S7SUN6"/>
<feature type="chain" id="PRO_5015416885" description="Outer membrane protein beta-barrel domain-containing protein" evidence="1">
    <location>
        <begin position="21"/>
        <end position="315"/>
    </location>
</feature>
<evidence type="ECO:0000313" key="3">
    <source>
        <dbReference type="Proteomes" id="UP000239872"/>
    </source>
</evidence>
<dbReference type="EMBL" id="PPSL01000003">
    <property type="protein sequence ID" value="PQJ10642.1"/>
    <property type="molecule type" value="Genomic_DNA"/>
</dbReference>
<reference evidence="2 3" key="1">
    <citation type="submission" date="2018-01" db="EMBL/GenBank/DDBJ databases">
        <title>A novel member of the phylum Bacteroidetes isolated from glacier ice.</title>
        <authorList>
            <person name="Liu Q."/>
            <person name="Xin Y.-H."/>
        </authorList>
    </citation>
    <scope>NUCLEOTIDE SEQUENCE [LARGE SCALE GENOMIC DNA]</scope>
    <source>
        <strain evidence="2 3">RB1R16</strain>
    </source>
</reference>
<protein>
    <recommendedName>
        <fullName evidence="4">Outer membrane protein beta-barrel domain-containing protein</fullName>
    </recommendedName>
</protein>
<evidence type="ECO:0000256" key="1">
    <source>
        <dbReference type="SAM" id="SignalP"/>
    </source>
</evidence>
<proteinExistence type="predicted"/>
<name>A0A2S7SUN6_9BACT</name>
<keyword evidence="3" id="KW-1185">Reference proteome</keyword>
<sequence>MRRACFIAILSLLFFTQVFAQSAKDEQYFKAAQSALKEKKCDVALRELQLVSIDGKDDIRYVELMGEMHECKGNKDEAVFFYRKYMAARPNDTTQFKINYLESDIAKNGGSNDTRNINYKSTNRNYKLLNLAGTAITGKRNECNYNSGFKMTLTRGRPAFHHHAVLEFGVDLGILVSPNKEWYANALYTYPEKIHSIGAAFNPGLNIALMPVVYKNKKLSVAVGPTAGFTMLATLGHSYSSFGGSVNDDNFFWSSPILGVRGRVYYKHIFTAFAEYNKLTRSKLSVNSDYNEYFDMPVKMSMISIGVGIYTSFNE</sequence>
<evidence type="ECO:0000313" key="2">
    <source>
        <dbReference type="EMBL" id="PQJ10642.1"/>
    </source>
</evidence>
<organism evidence="2 3">
    <name type="scientific">Flavipsychrobacter stenotrophus</name>
    <dbReference type="NCBI Taxonomy" id="2077091"/>
    <lineage>
        <taxon>Bacteria</taxon>
        <taxon>Pseudomonadati</taxon>
        <taxon>Bacteroidota</taxon>
        <taxon>Chitinophagia</taxon>
        <taxon>Chitinophagales</taxon>
        <taxon>Chitinophagaceae</taxon>
        <taxon>Flavipsychrobacter</taxon>
    </lineage>
</organism>
<dbReference type="RefSeq" id="WP_105039370.1">
    <property type="nucleotide sequence ID" value="NZ_PPSL01000003.1"/>
</dbReference>
<feature type="signal peptide" evidence="1">
    <location>
        <begin position="1"/>
        <end position="20"/>
    </location>
</feature>
<gene>
    <name evidence="2" type="ORF">CJD36_011760</name>
</gene>
<comment type="caution">
    <text evidence="2">The sequence shown here is derived from an EMBL/GenBank/DDBJ whole genome shotgun (WGS) entry which is preliminary data.</text>
</comment>
<evidence type="ECO:0008006" key="4">
    <source>
        <dbReference type="Google" id="ProtNLM"/>
    </source>
</evidence>
<dbReference type="Proteomes" id="UP000239872">
    <property type="component" value="Unassembled WGS sequence"/>
</dbReference>
<accession>A0A2S7SUN6</accession>